<dbReference type="InterPro" id="IPR036849">
    <property type="entry name" value="Enolase-like_C_sf"/>
</dbReference>
<dbReference type="GO" id="GO:0016052">
    <property type="term" value="P:carbohydrate catabolic process"/>
    <property type="evidence" value="ECO:0007669"/>
    <property type="project" value="TreeGrafter"/>
</dbReference>
<dbReference type="Gene3D" id="3.20.20.120">
    <property type="entry name" value="Enolase-like C-terminal domain"/>
    <property type="match status" value="1"/>
</dbReference>
<gene>
    <name evidence="5" type="ORF">FKZ61_19410</name>
</gene>
<organism evidence="5 6">
    <name type="scientific">Litorilinea aerophila</name>
    <dbReference type="NCBI Taxonomy" id="1204385"/>
    <lineage>
        <taxon>Bacteria</taxon>
        <taxon>Bacillati</taxon>
        <taxon>Chloroflexota</taxon>
        <taxon>Caldilineae</taxon>
        <taxon>Caldilineales</taxon>
        <taxon>Caldilineaceae</taxon>
        <taxon>Litorilinea</taxon>
    </lineage>
</organism>
<sequence length="380" mass="42062">MKITQIAVSVFSVPGNTGPFDLVEEEQGARRRWRRRGLGSSEELLHVMHVFTDEGVEGVCTVGDARYLTLRKEDLGALRTLTVGANPFDRERLNSKLHAATRGLFTRTGWYGAFDNCLWDIAGKVANLPVYALLGRARERCPAYFNYRGASLEACVEDALAAVGMGFPALKDHFTGTARENIAWFQAVRQAVGPAIDLLHDAALCTYSWTEALQVGRALQELDYGWFEEPLPDRDQRHLQRLCAALDIPVVAGETLMHDRELSALWLICGATDSLRANARHGTTAVLKLAHLAELHNTRIELNGPGGLFGLIHAHLCCAISNTSYYEYFPGGSRDELGWEIGLLNPPLPVQGYIAPPPGPGWGAVWDWDYFTRVRVAYLT</sequence>
<evidence type="ECO:0000313" key="6">
    <source>
        <dbReference type="Proteomes" id="UP000317371"/>
    </source>
</evidence>
<comment type="caution">
    <text evidence="5">The sequence shown here is derived from an EMBL/GenBank/DDBJ whole genome shotgun (WGS) entry which is preliminary data.</text>
</comment>
<dbReference type="SUPFAM" id="SSF54826">
    <property type="entry name" value="Enolase N-terminal domain-like"/>
    <property type="match status" value="1"/>
</dbReference>
<keyword evidence="3" id="KW-0460">Magnesium</keyword>
<keyword evidence="6" id="KW-1185">Reference proteome</keyword>
<reference evidence="5 6" key="1">
    <citation type="submission" date="2019-06" db="EMBL/GenBank/DDBJ databases">
        <title>Genome sequence of Litorilinea aerophila BAA-2444.</title>
        <authorList>
            <person name="Maclea K.S."/>
            <person name="Maurais E.G."/>
            <person name="Iannazzi L.C."/>
        </authorList>
    </citation>
    <scope>NUCLEOTIDE SEQUENCE [LARGE SCALE GENOMIC DNA]</scope>
    <source>
        <strain evidence="5 6">ATCC BAA-2444</strain>
    </source>
</reference>
<feature type="domain" description="Mandelate racemase/muconate lactonizing enzyme C-terminal" evidence="4">
    <location>
        <begin position="152"/>
        <end position="249"/>
    </location>
</feature>
<dbReference type="GO" id="GO:0000287">
    <property type="term" value="F:magnesium ion binding"/>
    <property type="evidence" value="ECO:0007669"/>
    <property type="project" value="TreeGrafter"/>
</dbReference>
<dbReference type="InterPro" id="IPR013342">
    <property type="entry name" value="Mandelate_racemase_C"/>
</dbReference>
<evidence type="ECO:0000256" key="2">
    <source>
        <dbReference type="ARBA" id="ARBA00022723"/>
    </source>
</evidence>
<dbReference type="EMBL" id="VIGC01000031">
    <property type="protein sequence ID" value="TQE93899.1"/>
    <property type="molecule type" value="Genomic_DNA"/>
</dbReference>
<dbReference type="Pfam" id="PF02746">
    <property type="entry name" value="MR_MLE_N"/>
    <property type="match status" value="1"/>
</dbReference>
<dbReference type="SUPFAM" id="SSF51604">
    <property type="entry name" value="Enolase C-terminal domain-like"/>
    <property type="match status" value="1"/>
</dbReference>
<dbReference type="Proteomes" id="UP000317371">
    <property type="component" value="Unassembled WGS sequence"/>
</dbReference>
<dbReference type="Gene3D" id="3.30.390.10">
    <property type="entry name" value="Enolase-like, N-terminal domain"/>
    <property type="match status" value="1"/>
</dbReference>
<dbReference type="GO" id="GO:0016836">
    <property type="term" value="F:hydro-lyase activity"/>
    <property type="evidence" value="ECO:0007669"/>
    <property type="project" value="TreeGrafter"/>
</dbReference>
<proteinExistence type="predicted"/>
<dbReference type="AlphaFoldDB" id="A0A540VAV6"/>
<accession>A0A540VAV6</accession>
<dbReference type="SMART" id="SM00922">
    <property type="entry name" value="MR_MLE"/>
    <property type="match status" value="1"/>
</dbReference>
<comment type="cofactor">
    <cofactor evidence="1">
        <name>Mg(2+)</name>
        <dbReference type="ChEBI" id="CHEBI:18420"/>
    </cofactor>
</comment>
<dbReference type="PANTHER" id="PTHR13794:SF58">
    <property type="entry name" value="MITOCHONDRIAL ENOLASE SUPERFAMILY MEMBER 1"/>
    <property type="match status" value="1"/>
</dbReference>
<dbReference type="SFLD" id="SFLDS00001">
    <property type="entry name" value="Enolase"/>
    <property type="match status" value="1"/>
</dbReference>
<evidence type="ECO:0000313" key="5">
    <source>
        <dbReference type="EMBL" id="TQE93899.1"/>
    </source>
</evidence>
<evidence type="ECO:0000259" key="4">
    <source>
        <dbReference type="SMART" id="SM00922"/>
    </source>
</evidence>
<evidence type="ECO:0000256" key="1">
    <source>
        <dbReference type="ARBA" id="ARBA00001946"/>
    </source>
</evidence>
<protein>
    <recommendedName>
        <fullName evidence="4">Mandelate racemase/muconate lactonizing enzyme C-terminal domain-containing protein</fullName>
    </recommendedName>
</protein>
<evidence type="ECO:0000256" key="3">
    <source>
        <dbReference type="ARBA" id="ARBA00022842"/>
    </source>
</evidence>
<name>A0A540VAV6_9CHLR</name>
<dbReference type="Pfam" id="PF13378">
    <property type="entry name" value="MR_MLE_C"/>
    <property type="match status" value="1"/>
</dbReference>
<keyword evidence="2" id="KW-0479">Metal-binding</keyword>
<dbReference type="PANTHER" id="PTHR13794">
    <property type="entry name" value="ENOLASE SUPERFAMILY, MANDELATE RACEMASE"/>
    <property type="match status" value="1"/>
</dbReference>
<dbReference type="RefSeq" id="WP_141611821.1">
    <property type="nucleotide sequence ID" value="NZ_VIGC02000031.1"/>
</dbReference>
<dbReference type="InterPro" id="IPR029017">
    <property type="entry name" value="Enolase-like_N"/>
</dbReference>
<dbReference type="OrthoDB" id="9775391at2"/>
<dbReference type="InParanoid" id="A0A540VAV6"/>
<dbReference type="InterPro" id="IPR046945">
    <property type="entry name" value="RHMD-like"/>
</dbReference>
<dbReference type="InterPro" id="IPR013341">
    <property type="entry name" value="Mandelate_racemase_N_dom"/>
</dbReference>
<dbReference type="InterPro" id="IPR029065">
    <property type="entry name" value="Enolase_C-like"/>
</dbReference>